<proteinExistence type="predicted"/>
<evidence type="ECO:0000313" key="7">
    <source>
        <dbReference type="EMBL" id="MFL0268878.1"/>
    </source>
</evidence>
<gene>
    <name evidence="7" type="ORF">ACJDUH_12320</name>
</gene>
<feature type="transmembrane region" description="Helical" evidence="6">
    <location>
        <begin position="288"/>
        <end position="309"/>
    </location>
</feature>
<keyword evidence="3 6" id="KW-0812">Transmembrane</keyword>
<feature type="transmembrane region" description="Helical" evidence="6">
    <location>
        <begin position="315"/>
        <end position="333"/>
    </location>
</feature>
<feature type="transmembrane region" description="Helical" evidence="6">
    <location>
        <begin position="85"/>
        <end position="106"/>
    </location>
</feature>
<dbReference type="Proteomes" id="UP001623661">
    <property type="component" value="Unassembled WGS sequence"/>
</dbReference>
<feature type="transmembrane region" description="Helical" evidence="6">
    <location>
        <begin position="262"/>
        <end position="281"/>
    </location>
</feature>
<evidence type="ECO:0000313" key="8">
    <source>
        <dbReference type="Proteomes" id="UP001623661"/>
    </source>
</evidence>
<dbReference type="InterPro" id="IPR001851">
    <property type="entry name" value="ABC_transp_permease"/>
</dbReference>
<evidence type="ECO:0000256" key="4">
    <source>
        <dbReference type="ARBA" id="ARBA00022989"/>
    </source>
</evidence>
<evidence type="ECO:0000256" key="5">
    <source>
        <dbReference type="ARBA" id="ARBA00023136"/>
    </source>
</evidence>
<keyword evidence="2" id="KW-1003">Cell membrane</keyword>
<accession>A0ABW8TUS0</accession>
<reference evidence="7 8" key="1">
    <citation type="submission" date="2024-11" db="EMBL/GenBank/DDBJ databases">
        <authorList>
            <person name="Heng Y.C."/>
            <person name="Lim A.C.H."/>
            <person name="Lee J.K.Y."/>
            <person name="Kittelmann S."/>
        </authorList>
    </citation>
    <scope>NUCLEOTIDE SEQUENCE [LARGE SCALE GENOMIC DNA]</scope>
    <source>
        <strain evidence="7 8">WILCCON 0202</strain>
    </source>
</reference>
<dbReference type="PANTHER" id="PTHR47089">
    <property type="entry name" value="ABC TRANSPORTER, PERMEASE PROTEIN"/>
    <property type="match status" value="1"/>
</dbReference>
<protein>
    <submittedName>
        <fullName evidence="7">ABC transporter permease</fullName>
    </submittedName>
</protein>
<comment type="caution">
    <text evidence="7">The sequence shown here is derived from an EMBL/GenBank/DDBJ whole genome shotgun (WGS) entry which is preliminary data.</text>
</comment>
<comment type="subcellular location">
    <subcellularLocation>
        <location evidence="1">Cell membrane</location>
        <topology evidence="1">Multi-pass membrane protein</topology>
    </subcellularLocation>
</comment>
<organism evidence="7 8">
    <name type="scientific">Candidatus Clostridium radicumherbarum</name>
    <dbReference type="NCBI Taxonomy" id="3381662"/>
    <lineage>
        <taxon>Bacteria</taxon>
        <taxon>Bacillati</taxon>
        <taxon>Bacillota</taxon>
        <taxon>Clostridia</taxon>
        <taxon>Eubacteriales</taxon>
        <taxon>Clostridiaceae</taxon>
        <taxon>Clostridium</taxon>
    </lineage>
</organism>
<keyword evidence="5 6" id="KW-0472">Membrane</keyword>
<dbReference type="PANTHER" id="PTHR47089:SF1">
    <property type="entry name" value="GUANOSINE ABC TRANSPORTER PERMEASE PROTEIN NUPP"/>
    <property type="match status" value="1"/>
</dbReference>
<feature type="transmembrane region" description="Helical" evidence="6">
    <location>
        <begin position="138"/>
        <end position="160"/>
    </location>
</feature>
<dbReference type="Pfam" id="PF02653">
    <property type="entry name" value="BPD_transp_2"/>
    <property type="match status" value="1"/>
</dbReference>
<feature type="transmembrane region" description="Helical" evidence="6">
    <location>
        <begin position="188"/>
        <end position="207"/>
    </location>
</feature>
<keyword evidence="8" id="KW-1185">Reference proteome</keyword>
<evidence type="ECO:0000256" key="1">
    <source>
        <dbReference type="ARBA" id="ARBA00004651"/>
    </source>
</evidence>
<sequence length="349" mass="38237">MDKESKFEMIRTITAVLIATIIAFIIILFVSDKPISTIKYFVIGPLLKSRYMGNVIEQAIPLIFSGVATAILFQTGLFNLGAEGIYYFSGLLAAIVGIKLSLPWYIHPAVAIIVGCVAGAVVMAIIGFFKAKWNASELVISLMFNSILYGIGLYILNYYFKEVNTTNLQSVKMQDTVLLNKIVPGTRIHSGLIIALVVVFVIHLFMYRTKWGYALRMTGYNKEFAKYSGINTVKAIIIASLVAGCVAGIGGSVEIIGMYDRFQWAALPGLGFDGALIAMLAKNKPSNVIFSALFLAYIRIGADLMARMTNVPAEMVGIMQGLIILLISGRKFMQGYRNKMLLKGVKVHG</sequence>
<evidence type="ECO:0000256" key="6">
    <source>
        <dbReference type="SAM" id="Phobius"/>
    </source>
</evidence>
<name>A0ABW8TUS0_9CLOT</name>
<feature type="transmembrane region" description="Helical" evidence="6">
    <location>
        <begin position="228"/>
        <end position="250"/>
    </location>
</feature>
<feature type="transmembrane region" description="Helical" evidence="6">
    <location>
        <begin position="112"/>
        <end position="131"/>
    </location>
</feature>
<evidence type="ECO:0000256" key="3">
    <source>
        <dbReference type="ARBA" id="ARBA00022692"/>
    </source>
</evidence>
<dbReference type="EMBL" id="JBJHZY010000002">
    <property type="protein sequence ID" value="MFL0268878.1"/>
    <property type="molecule type" value="Genomic_DNA"/>
</dbReference>
<feature type="transmembrane region" description="Helical" evidence="6">
    <location>
        <begin position="51"/>
        <end position="73"/>
    </location>
</feature>
<dbReference type="CDD" id="cd06580">
    <property type="entry name" value="TM_PBP1_transp_TpRbsC_like"/>
    <property type="match status" value="1"/>
</dbReference>
<feature type="transmembrane region" description="Helical" evidence="6">
    <location>
        <begin position="12"/>
        <end position="31"/>
    </location>
</feature>
<keyword evidence="4 6" id="KW-1133">Transmembrane helix</keyword>
<dbReference type="RefSeq" id="WP_406765499.1">
    <property type="nucleotide sequence ID" value="NZ_JBJHZY010000002.1"/>
</dbReference>
<evidence type="ECO:0000256" key="2">
    <source>
        <dbReference type="ARBA" id="ARBA00022475"/>
    </source>
</evidence>